<gene>
    <name evidence="2" type="ORF">S03H2_62871</name>
</gene>
<evidence type="ECO:0000259" key="1">
    <source>
        <dbReference type="Pfam" id="PF00733"/>
    </source>
</evidence>
<accession>X1ID73</accession>
<dbReference type="InterPro" id="IPR014729">
    <property type="entry name" value="Rossmann-like_a/b/a_fold"/>
</dbReference>
<dbReference type="EMBL" id="BARU01040692">
    <property type="protein sequence ID" value="GAH80371.1"/>
    <property type="molecule type" value="Genomic_DNA"/>
</dbReference>
<dbReference type="SUPFAM" id="SSF52402">
    <property type="entry name" value="Adenine nucleotide alpha hydrolases-like"/>
    <property type="match status" value="1"/>
</dbReference>
<evidence type="ECO:0000313" key="2">
    <source>
        <dbReference type="EMBL" id="GAH80371.1"/>
    </source>
</evidence>
<dbReference type="AlphaFoldDB" id="X1ID73"/>
<comment type="caution">
    <text evidence="2">The sequence shown here is derived from an EMBL/GenBank/DDBJ whole genome shotgun (WGS) entry which is preliminary data.</text>
</comment>
<protein>
    <recommendedName>
        <fullName evidence="1">Asparagine synthetase domain-containing protein</fullName>
    </recommendedName>
</protein>
<dbReference type="Pfam" id="PF00733">
    <property type="entry name" value="Asn_synthase"/>
    <property type="match status" value="1"/>
</dbReference>
<dbReference type="PANTHER" id="PTHR43284">
    <property type="entry name" value="ASPARAGINE SYNTHETASE (GLUTAMINE-HYDROLYZING)"/>
    <property type="match status" value="1"/>
</dbReference>
<feature type="non-terminal residue" evidence="2">
    <location>
        <position position="188"/>
    </location>
</feature>
<reference evidence="2" key="1">
    <citation type="journal article" date="2014" name="Front. Microbiol.">
        <title>High frequency of phylogenetically diverse reductive dehalogenase-homologous genes in deep subseafloor sedimentary metagenomes.</title>
        <authorList>
            <person name="Kawai M."/>
            <person name="Futagami T."/>
            <person name="Toyoda A."/>
            <person name="Takaki Y."/>
            <person name="Nishi S."/>
            <person name="Hori S."/>
            <person name="Arai W."/>
            <person name="Tsubouchi T."/>
            <person name="Morono Y."/>
            <person name="Uchiyama I."/>
            <person name="Ito T."/>
            <person name="Fujiyama A."/>
            <person name="Inagaki F."/>
            <person name="Takami H."/>
        </authorList>
    </citation>
    <scope>NUCLEOTIDE SEQUENCE</scope>
    <source>
        <strain evidence="2">Expedition CK06-06</strain>
    </source>
</reference>
<dbReference type="InterPro" id="IPR001962">
    <property type="entry name" value="Asn_synthase"/>
</dbReference>
<name>X1ID73_9ZZZZ</name>
<feature type="domain" description="Asparagine synthetase" evidence="1">
    <location>
        <begin position="3"/>
        <end position="187"/>
    </location>
</feature>
<dbReference type="InterPro" id="IPR051786">
    <property type="entry name" value="ASN_synthetase/amidase"/>
</dbReference>
<proteinExistence type="predicted"/>
<dbReference type="GO" id="GO:0005829">
    <property type="term" value="C:cytosol"/>
    <property type="evidence" value="ECO:0007669"/>
    <property type="project" value="TreeGrafter"/>
</dbReference>
<dbReference type="PANTHER" id="PTHR43284:SF1">
    <property type="entry name" value="ASPARAGINE SYNTHETASE"/>
    <property type="match status" value="1"/>
</dbReference>
<organism evidence="2">
    <name type="scientific">marine sediment metagenome</name>
    <dbReference type="NCBI Taxonomy" id="412755"/>
    <lineage>
        <taxon>unclassified sequences</taxon>
        <taxon>metagenomes</taxon>
        <taxon>ecological metagenomes</taxon>
    </lineage>
</organism>
<dbReference type="GO" id="GO:0006529">
    <property type="term" value="P:asparagine biosynthetic process"/>
    <property type="evidence" value="ECO:0007669"/>
    <property type="project" value="InterPro"/>
</dbReference>
<dbReference type="Gene3D" id="3.40.50.620">
    <property type="entry name" value="HUPs"/>
    <property type="match status" value="1"/>
</dbReference>
<sequence>MEAASKHVKVALSGDGGDEVFAGYTWYFDYLKNTKYNFLSFLWKPLNYLTSRLFTNPKNKLLKRFLRKIGYLALNEFDRYKYLTTPRFEDFEIKELFNKKVLKNYTNKNLITDHAKSGLKNIKDLQLFDMFTFLVDSILVKVDRASMANSLEVRVPLLDCYLIEYVMRLKNNIIFKNYEKKHILKQIA</sequence>
<dbReference type="GO" id="GO:0004066">
    <property type="term" value="F:asparagine synthase (glutamine-hydrolyzing) activity"/>
    <property type="evidence" value="ECO:0007669"/>
    <property type="project" value="InterPro"/>
</dbReference>